<dbReference type="SUPFAM" id="SSF48065">
    <property type="entry name" value="DBL homology domain (DH-domain)"/>
    <property type="match status" value="1"/>
</dbReference>
<dbReference type="FunCoup" id="E9GAU1">
    <property type="interactions" value="553"/>
</dbReference>
<dbReference type="Pfam" id="PF00621">
    <property type="entry name" value="RhoGEF"/>
    <property type="match status" value="1"/>
</dbReference>
<dbReference type="GO" id="GO:0005085">
    <property type="term" value="F:guanyl-nucleotide exchange factor activity"/>
    <property type="evidence" value="ECO:0000318"/>
    <property type="project" value="GO_Central"/>
</dbReference>
<dbReference type="InParanoid" id="E9GAU1"/>
<dbReference type="InterPro" id="IPR001331">
    <property type="entry name" value="GDS_CDC24_CS"/>
</dbReference>
<proteinExistence type="predicted"/>
<dbReference type="HOGENOM" id="CLU_580404_0_0_1"/>
<keyword evidence="1" id="KW-0175">Coiled coil</keyword>
<dbReference type="KEGG" id="dpx:DAPPUDRAFT_301935"/>
<sequence length="471" mass="53682">MSIAMDSPPAHESIEEKERKLRLRNRVLNEIISSEESYITQLEMLLNGFVRPVRDKNIIPKHSFSAIFGDIEPLHALNVVLNDELRKSENVGSAFCKIAPYLKLYSTYAHDYELAISSLQGLRKSNKAFEAFVSQQERLPHISRKLEALLIVPIQRVPRYRLLLTELIVHTEEQEEEHAILNAALKQIEAVAHHINEQIREHENMQRMIRIQRSLAQGNPKIISPGRRFIKEGSLRKVSADSESAHNRYFILFNDMLLYCKVRSPSNEIDLKGSLVCSCVFPLRHCKAEAVVGDGLFRVTCRDESLLLCSDTADQGKQWVETINAAVEQLEANFRTLRKESSSRRPIRKRQLHQKDSLMRKFHQKKLTLNDPSVCQPSSFEVEVLRSENTGSHSPRQSPTLKSTCVKSPRLMKLPKWPESCSGSPSFPYSPRKLLALIAPSSPNCSPVHEAPPVFNFYSPPIQTDFTVNTD</sequence>
<dbReference type="InterPro" id="IPR035899">
    <property type="entry name" value="DBL_dom_sf"/>
</dbReference>
<dbReference type="PhylomeDB" id="E9GAU1"/>
<dbReference type="SMART" id="SM00233">
    <property type="entry name" value="PH"/>
    <property type="match status" value="1"/>
</dbReference>
<dbReference type="SMART" id="SM00325">
    <property type="entry name" value="RhoGEF"/>
    <property type="match status" value="1"/>
</dbReference>
<dbReference type="InterPro" id="IPR000219">
    <property type="entry name" value="DH_dom"/>
</dbReference>
<dbReference type="PROSITE" id="PS50003">
    <property type="entry name" value="PH_DOMAIN"/>
    <property type="match status" value="1"/>
</dbReference>
<dbReference type="AlphaFoldDB" id="E9GAU1"/>
<evidence type="ECO:0000259" key="2">
    <source>
        <dbReference type="PROSITE" id="PS50003"/>
    </source>
</evidence>
<evidence type="ECO:0000313" key="4">
    <source>
        <dbReference type="EMBL" id="EFX83483.1"/>
    </source>
</evidence>
<dbReference type="Proteomes" id="UP000000305">
    <property type="component" value="Unassembled WGS sequence"/>
</dbReference>
<gene>
    <name evidence="4" type="ORF">DAPPUDRAFT_301935</name>
</gene>
<evidence type="ECO:0000259" key="3">
    <source>
        <dbReference type="PROSITE" id="PS50010"/>
    </source>
</evidence>
<evidence type="ECO:0008006" key="6">
    <source>
        <dbReference type="Google" id="ProtNLM"/>
    </source>
</evidence>
<dbReference type="InterPro" id="IPR001849">
    <property type="entry name" value="PH_domain"/>
</dbReference>
<dbReference type="SUPFAM" id="SSF50729">
    <property type="entry name" value="PH domain-like"/>
    <property type="match status" value="1"/>
</dbReference>
<feature type="domain" description="DH" evidence="3">
    <location>
        <begin position="23"/>
        <end position="198"/>
    </location>
</feature>
<dbReference type="OMA" id="KPLRHNN"/>
<dbReference type="eggNOG" id="KOG4424">
    <property type="taxonomic scope" value="Eukaryota"/>
</dbReference>
<dbReference type="Pfam" id="PF00169">
    <property type="entry name" value="PH"/>
    <property type="match status" value="1"/>
</dbReference>
<name>E9GAU1_DAPPU</name>
<dbReference type="PROSITE" id="PS50010">
    <property type="entry name" value="DH_2"/>
    <property type="match status" value="1"/>
</dbReference>
<dbReference type="GO" id="GO:0005737">
    <property type="term" value="C:cytoplasm"/>
    <property type="evidence" value="ECO:0000318"/>
    <property type="project" value="GO_Central"/>
</dbReference>
<reference evidence="4 5" key="1">
    <citation type="journal article" date="2011" name="Science">
        <title>The ecoresponsive genome of Daphnia pulex.</title>
        <authorList>
            <person name="Colbourne J.K."/>
            <person name="Pfrender M.E."/>
            <person name="Gilbert D."/>
            <person name="Thomas W.K."/>
            <person name="Tucker A."/>
            <person name="Oakley T.H."/>
            <person name="Tokishita S."/>
            <person name="Aerts A."/>
            <person name="Arnold G.J."/>
            <person name="Basu M.K."/>
            <person name="Bauer D.J."/>
            <person name="Caceres C.E."/>
            <person name="Carmel L."/>
            <person name="Casola C."/>
            <person name="Choi J.H."/>
            <person name="Detter J.C."/>
            <person name="Dong Q."/>
            <person name="Dusheyko S."/>
            <person name="Eads B.D."/>
            <person name="Frohlich T."/>
            <person name="Geiler-Samerotte K.A."/>
            <person name="Gerlach D."/>
            <person name="Hatcher P."/>
            <person name="Jogdeo S."/>
            <person name="Krijgsveld J."/>
            <person name="Kriventseva E.V."/>
            <person name="Kultz D."/>
            <person name="Laforsch C."/>
            <person name="Lindquist E."/>
            <person name="Lopez J."/>
            <person name="Manak J.R."/>
            <person name="Muller J."/>
            <person name="Pangilinan J."/>
            <person name="Patwardhan R.P."/>
            <person name="Pitluck S."/>
            <person name="Pritham E.J."/>
            <person name="Rechtsteiner A."/>
            <person name="Rho M."/>
            <person name="Rogozin I.B."/>
            <person name="Sakarya O."/>
            <person name="Salamov A."/>
            <person name="Schaack S."/>
            <person name="Shapiro H."/>
            <person name="Shiga Y."/>
            <person name="Skalitzky C."/>
            <person name="Smith Z."/>
            <person name="Souvorov A."/>
            <person name="Sung W."/>
            <person name="Tang Z."/>
            <person name="Tsuchiya D."/>
            <person name="Tu H."/>
            <person name="Vos H."/>
            <person name="Wang M."/>
            <person name="Wolf Y.I."/>
            <person name="Yamagata H."/>
            <person name="Yamada T."/>
            <person name="Ye Y."/>
            <person name="Shaw J.R."/>
            <person name="Andrews J."/>
            <person name="Crease T.J."/>
            <person name="Tang H."/>
            <person name="Lucas S.M."/>
            <person name="Robertson H.M."/>
            <person name="Bork P."/>
            <person name="Koonin E.V."/>
            <person name="Zdobnov E.M."/>
            <person name="Grigoriev I.V."/>
            <person name="Lynch M."/>
            <person name="Boore J.L."/>
        </authorList>
    </citation>
    <scope>NUCLEOTIDE SEQUENCE [LARGE SCALE GENOMIC DNA]</scope>
</reference>
<dbReference type="InterPro" id="IPR051092">
    <property type="entry name" value="FYVE_RhoGEF_PH"/>
</dbReference>
<dbReference type="PROSITE" id="PS00741">
    <property type="entry name" value="DH_1"/>
    <property type="match status" value="1"/>
</dbReference>
<dbReference type="EMBL" id="GL732537">
    <property type="protein sequence ID" value="EFX83483.1"/>
    <property type="molecule type" value="Genomic_DNA"/>
</dbReference>
<evidence type="ECO:0000256" key="1">
    <source>
        <dbReference type="SAM" id="Coils"/>
    </source>
</evidence>
<dbReference type="PANTHER" id="PTHR12673">
    <property type="entry name" value="FACIOGENITAL DYSPLASIA PROTEIN"/>
    <property type="match status" value="1"/>
</dbReference>
<dbReference type="Gene3D" id="2.30.29.30">
    <property type="entry name" value="Pleckstrin-homology domain (PH domain)/Phosphotyrosine-binding domain (PTB)"/>
    <property type="match status" value="1"/>
</dbReference>
<protein>
    <recommendedName>
        <fullName evidence="6">DH domain-containing protein</fullName>
    </recommendedName>
</protein>
<dbReference type="Gene3D" id="1.20.900.10">
    <property type="entry name" value="Dbl homology (DH) domain"/>
    <property type="match status" value="1"/>
</dbReference>
<dbReference type="PANTHER" id="PTHR12673:SF159">
    <property type="entry name" value="LD03170P"/>
    <property type="match status" value="1"/>
</dbReference>
<feature type="coiled-coil region" evidence="1">
    <location>
        <begin position="171"/>
        <end position="205"/>
    </location>
</feature>
<evidence type="ECO:0000313" key="5">
    <source>
        <dbReference type="Proteomes" id="UP000000305"/>
    </source>
</evidence>
<feature type="domain" description="PH" evidence="2">
    <location>
        <begin position="228"/>
        <end position="328"/>
    </location>
</feature>
<organism evidence="4 5">
    <name type="scientific">Daphnia pulex</name>
    <name type="common">Water flea</name>
    <dbReference type="NCBI Taxonomy" id="6669"/>
    <lineage>
        <taxon>Eukaryota</taxon>
        <taxon>Metazoa</taxon>
        <taxon>Ecdysozoa</taxon>
        <taxon>Arthropoda</taxon>
        <taxon>Crustacea</taxon>
        <taxon>Branchiopoda</taxon>
        <taxon>Diplostraca</taxon>
        <taxon>Cladocera</taxon>
        <taxon>Anomopoda</taxon>
        <taxon>Daphniidae</taxon>
        <taxon>Daphnia</taxon>
    </lineage>
</organism>
<dbReference type="GO" id="GO:0035556">
    <property type="term" value="P:intracellular signal transduction"/>
    <property type="evidence" value="ECO:0007669"/>
    <property type="project" value="InterPro"/>
</dbReference>
<dbReference type="OrthoDB" id="245697at2759"/>
<accession>E9GAU1</accession>
<dbReference type="CDD" id="cd00160">
    <property type="entry name" value="RhoGEF"/>
    <property type="match status" value="1"/>
</dbReference>
<dbReference type="InterPro" id="IPR011993">
    <property type="entry name" value="PH-like_dom_sf"/>
</dbReference>
<keyword evidence="5" id="KW-1185">Reference proteome</keyword>